<evidence type="ECO:0000259" key="5">
    <source>
        <dbReference type="PROSITE" id="PS50931"/>
    </source>
</evidence>
<keyword evidence="4" id="KW-0804">Transcription</keyword>
<dbReference type="SUPFAM" id="SSF46785">
    <property type="entry name" value="Winged helix' DNA-binding domain"/>
    <property type="match status" value="1"/>
</dbReference>
<dbReference type="InterPro" id="IPR000847">
    <property type="entry name" value="LysR_HTH_N"/>
</dbReference>
<evidence type="ECO:0000256" key="3">
    <source>
        <dbReference type="ARBA" id="ARBA00023125"/>
    </source>
</evidence>
<dbReference type="AlphaFoldDB" id="A0A2S5KSS4"/>
<evidence type="ECO:0000313" key="6">
    <source>
        <dbReference type="EMBL" id="PPC77808.1"/>
    </source>
</evidence>
<dbReference type="PRINTS" id="PR00039">
    <property type="entry name" value="HTHLYSR"/>
</dbReference>
<dbReference type="GO" id="GO:0003677">
    <property type="term" value="F:DNA binding"/>
    <property type="evidence" value="ECO:0007669"/>
    <property type="project" value="UniProtKB-KW"/>
</dbReference>
<dbReference type="PANTHER" id="PTHR30537">
    <property type="entry name" value="HTH-TYPE TRANSCRIPTIONAL REGULATOR"/>
    <property type="match status" value="1"/>
</dbReference>
<dbReference type="Pfam" id="PF00126">
    <property type="entry name" value="HTH_1"/>
    <property type="match status" value="1"/>
</dbReference>
<gene>
    <name evidence="6" type="ORF">C4K68_08465</name>
</gene>
<dbReference type="SUPFAM" id="SSF53850">
    <property type="entry name" value="Periplasmic binding protein-like II"/>
    <property type="match status" value="1"/>
</dbReference>
<dbReference type="PROSITE" id="PS50931">
    <property type="entry name" value="HTH_LYSR"/>
    <property type="match status" value="1"/>
</dbReference>
<dbReference type="OrthoDB" id="6787458at2"/>
<evidence type="ECO:0000256" key="2">
    <source>
        <dbReference type="ARBA" id="ARBA00023015"/>
    </source>
</evidence>
<dbReference type="Gene3D" id="3.40.190.290">
    <property type="match status" value="1"/>
</dbReference>
<dbReference type="EMBL" id="PRLP01000025">
    <property type="protein sequence ID" value="PPC77808.1"/>
    <property type="molecule type" value="Genomic_DNA"/>
</dbReference>
<dbReference type="InterPro" id="IPR005119">
    <property type="entry name" value="LysR_subst-bd"/>
</dbReference>
<name>A0A2S5KSS4_9PROT</name>
<feature type="domain" description="HTH lysR-type" evidence="5">
    <location>
        <begin position="9"/>
        <end position="66"/>
    </location>
</feature>
<dbReference type="PANTHER" id="PTHR30537:SF5">
    <property type="entry name" value="HTH-TYPE TRANSCRIPTIONAL ACTIVATOR TTDR-RELATED"/>
    <property type="match status" value="1"/>
</dbReference>
<reference evidence="6 7" key="1">
    <citation type="submission" date="2018-02" db="EMBL/GenBank/DDBJ databases">
        <title>novel marine gammaproteobacteria from coastal saline agro ecosystem.</title>
        <authorList>
            <person name="Krishnan R."/>
            <person name="Ramesh Kumar N."/>
        </authorList>
    </citation>
    <scope>NUCLEOTIDE SEQUENCE [LARGE SCALE GENOMIC DNA]</scope>
    <source>
        <strain evidence="6 7">228</strain>
    </source>
</reference>
<dbReference type="FunFam" id="1.10.10.10:FF:000038">
    <property type="entry name" value="Glycine cleavage system transcriptional activator"/>
    <property type="match status" value="1"/>
</dbReference>
<accession>A0A2S5KSS4</accession>
<dbReference type="GO" id="GO:0003700">
    <property type="term" value="F:DNA-binding transcription factor activity"/>
    <property type="evidence" value="ECO:0007669"/>
    <property type="project" value="InterPro"/>
</dbReference>
<dbReference type="Gene3D" id="1.10.10.10">
    <property type="entry name" value="Winged helix-like DNA-binding domain superfamily/Winged helix DNA-binding domain"/>
    <property type="match status" value="1"/>
</dbReference>
<keyword evidence="3" id="KW-0238">DNA-binding</keyword>
<sequence length="303" mass="34455">MSGRNQHLPPLKCLATFEAAARHRSFTQAATELNLTQSAVSRQIKRLEHDLGRPLFERDAQGVSLTPAGEQYSQLVQRLLRELAQETALLRRRGEGNQLTIASSPTIASLWLAPRLVQLQNQQPQLEIRILTVEDPSRLDASEYDLGLFYHLPGEIPLNGVESRPLFSEEAVIAICSPGYLHQHGQVTDANALLHEHVLLVLEDHHYDWLTWEDWFHGLGMDWQLPERSLRANSYQLLMNAALAGQGVILGWERLLDWELSSGRLVRVLPQQLNSRGSLCLLQPSHRHPSQATRLFIDWLYQQ</sequence>
<dbReference type="Proteomes" id="UP000238196">
    <property type="component" value="Unassembled WGS sequence"/>
</dbReference>
<organism evidence="6 7">
    <name type="scientific">Proteobacteria bacterium 228</name>
    <dbReference type="NCBI Taxonomy" id="2083153"/>
    <lineage>
        <taxon>Bacteria</taxon>
        <taxon>Pseudomonadati</taxon>
        <taxon>Pseudomonadota</taxon>
    </lineage>
</organism>
<proteinExistence type="inferred from homology"/>
<dbReference type="Pfam" id="PF03466">
    <property type="entry name" value="LysR_substrate"/>
    <property type="match status" value="1"/>
</dbReference>
<comment type="caution">
    <text evidence="6">The sequence shown here is derived from an EMBL/GenBank/DDBJ whole genome shotgun (WGS) entry which is preliminary data.</text>
</comment>
<evidence type="ECO:0000313" key="7">
    <source>
        <dbReference type="Proteomes" id="UP000238196"/>
    </source>
</evidence>
<dbReference type="InterPro" id="IPR058163">
    <property type="entry name" value="LysR-type_TF_proteobact-type"/>
</dbReference>
<keyword evidence="2" id="KW-0805">Transcription regulation</keyword>
<evidence type="ECO:0000256" key="4">
    <source>
        <dbReference type="ARBA" id="ARBA00023163"/>
    </source>
</evidence>
<comment type="similarity">
    <text evidence="1">Belongs to the LysR transcriptional regulatory family.</text>
</comment>
<dbReference type="InterPro" id="IPR036388">
    <property type="entry name" value="WH-like_DNA-bd_sf"/>
</dbReference>
<evidence type="ECO:0000256" key="1">
    <source>
        <dbReference type="ARBA" id="ARBA00009437"/>
    </source>
</evidence>
<protein>
    <submittedName>
        <fullName evidence="6">LysR family transcriptional regulator</fullName>
    </submittedName>
</protein>
<dbReference type="InterPro" id="IPR036390">
    <property type="entry name" value="WH_DNA-bd_sf"/>
</dbReference>